<keyword evidence="2 3" id="KW-0040">ANK repeat</keyword>
<keyword evidence="5" id="KW-1185">Reference proteome</keyword>
<accession>A0ABR2X928</accession>
<dbReference type="PROSITE" id="PS50088">
    <property type="entry name" value="ANK_REPEAT"/>
    <property type="match status" value="3"/>
</dbReference>
<reference evidence="4 5" key="1">
    <citation type="submission" date="2024-02" db="EMBL/GenBank/DDBJ databases">
        <title>First draft genome assembly of two strains of Seiridium cardinale.</title>
        <authorList>
            <person name="Emiliani G."/>
            <person name="Scali E."/>
        </authorList>
    </citation>
    <scope>NUCLEOTIDE SEQUENCE [LARGE SCALE GENOMIC DNA]</scope>
    <source>
        <strain evidence="4 5">BM-138-000479</strain>
    </source>
</reference>
<name>A0ABR2X928_9PEZI</name>
<dbReference type="Pfam" id="PF12796">
    <property type="entry name" value="Ank_2"/>
    <property type="match status" value="1"/>
</dbReference>
<dbReference type="PANTHER" id="PTHR24171">
    <property type="entry name" value="ANKYRIN REPEAT DOMAIN-CONTAINING PROTEIN 39-RELATED"/>
    <property type="match status" value="1"/>
</dbReference>
<dbReference type="InterPro" id="IPR036770">
    <property type="entry name" value="Ankyrin_rpt-contain_sf"/>
</dbReference>
<dbReference type="SMART" id="SM00248">
    <property type="entry name" value="ANK"/>
    <property type="match status" value="4"/>
</dbReference>
<feature type="repeat" description="ANK" evidence="3">
    <location>
        <begin position="140"/>
        <end position="172"/>
    </location>
</feature>
<evidence type="ECO:0000256" key="2">
    <source>
        <dbReference type="ARBA" id="ARBA00023043"/>
    </source>
</evidence>
<proteinExistence type="predicted"/>
<gene>
    <name evidence="4" type="ORF">SCAR479_13063</name>
</gene>
<dbReference type="SUPFAM" id="SSF48403">
    <property type="entry name" value="Ankyrin repeat"/>
    <property type="match status" value="1"/>
</dbReference>
<organism evidence="4 5">
    <name type="scientific">Seiridium cardinale</name>
    <dbReference type="NCBI Taxonomy" id="138064"/>
    <lineage>
        <taxon>Eukaryota</taxon>
        <taxon>Fungi</taxon>
        <taxon>Dikarya</taxon>
        <taxon>Ascomycota</taxon>
        <taxon>Pezizomycotina</taxon>
        <taxon>Sordariomycetes</taxon>
        <taxon>Xylariomycetidae</taxon>
        <taxon>Amphisphaeriales</taxon>
        <taxon>Sporocadaceae</taxon>
        <taxon>Seiridium</taxon>
    </lineage>
</organism>
<evidence type="ECO:0000256" key="1">
    <source>
        <dbReference type="ARBA" id="ARBA00022737"/>
    </source>
</evidence>
<keyword evidence="1" id="KW-0677">Repeat</keyword>
<comment type="caution">
    <text evidence="4">The sequence shown here is derived from an EMBL/GenBank/DDBJ whole genome shotgun (WGS) entry which is preliminary data.</text>
</comment>
<protein>
    <submittedName>
        <fullName evidence="4">Heterokaryon incompatibility domain-containing protein</fullName>
    </submittedName>
</protein>
<dbReference type="PRINTS" id="PR01415">
    <property type="entry name" value="ANKYRIN"/>
</dbReference>
<dbReference type="Proteomes" id="UP001465668">
    <property type="component" value="Unassembled WGS sequence"/>
</dbReference>
<feature type="repeat" description="ANK" evidence="3">
    <location>
        <begin position="107"/>
        <end position="139"/>
    </location>
</feature>
<evidence type="ECO:0000313" key="4">
    <source>
        <dbReference type="EMBL" id="KAK9770252.1"/>
    </source>
</evidence>
<evidence type="ECO:0000313" key="5">
    <source>
        <dbReference type="Proteomes" id="UP001465668"/>
    </source>
</evidence>
<feature type="repeat" description="ANK" evidence="3">
    <location>
        <begin position="173"/>
        <end position="205"/>
    </location>
</feature>
<sequence length="214" mass="23494">MSPKLLDARIPPGEDGIVSEVLNLMPGPLRKYFFQDLYPLLQRFRGSRPQRNEARFMRFVQRNADTLLSGWGAWVPICVAAENGHGTLAKSMLEKVTDTESVRDKQRPETRLFLAAREGNINLVNLLLKNGASIEAKGPGLQSPLSCAAKNGHVPVVQLLIDNGADMNSQDENGDTPLSIAAGYGHRAIVSLFSTQGAELPWENTASKRNTLWS</sequence>
<evidence type="ECO:0000256" key="3">
    <source>
        <dbReference type="PROSITE-ProRule" id="PRU00023"/>
    </source>
</evidence>
<dbReference type="Gene3D" id="1.25.40.20">
    <property type="entry name" value="Ankyrin repeat-containing domain"/>
    <property type="match status" value="1"/>
</dbReference>
<dbReference type="EMBL" id="JARVKM010000097">
    <property type="protein sequence ID" value="KAK9770252.1"/>
    <property type="molecule type" value="Genomic_DNA"/>
</dbReference>
<dbReference type="InterPro" id="IPR002110">
    <property type="entry name" value="Ankyrin_rpt"/>
</dbReference>
<dbReference type="PROSITE" id="PS50297">
    <property type="entry name" value="ANK_REP_REGION"/>
    <property type="match status" value="3"/>
</dbReference>